<evidence type="ECO:0000256" key="1">
    <source>
        <dbReference type="SAM" id="Phobius"/>
    </source>
</evidence>
<name>A0AAN5DCR0_9BILA</name>
<dbReference type="AlphaFoldDB" id="A0AAN5DCR0"/>
<dbReference type="Proteomes" id="UP001328107">
    <property type="component" value="Unassembled WGS sequence"/>
</dbReference>
<feature type="non-terminal residue" evidence="2">
    <location>
        <position position="1"/>
    </location>
</feature>
<organism evidence="2 3">
    <name type="scientific">Pristionchus mayeri</name>
    <dbReference type="NCBI Taxonomy" id="1317129"/>
    <lineage>
        <taxon>Eukaryota</taxon>
        <taxon>Metazoa</taxon>
        <taxon>Ecdysozoa</taxon>
        <taxon>Nematoda</taxon>
        <taxon>Chromadorea</taxon>
        <taxon>Rhabditida</taxon>
        <taxon>Rhabditina</taxon>
        <taxon>Diplogasteromorpha</taxon>
        <taxon>Diplogasteroidea</taxon>
        <taxon>Neodiplogasteridae</taxon>
        <taxon>Pristionchus</taxon>
    </lineage>
</organism>
<keyword evidence="1" id="KW-0812">Transmembrane</keyword>
<keyword evidence="3" id="KW-1185">Reference proteome</keyword>
<reference evidence="3" key="1">
    <citation type="submission" date="2022-10" db="EMBL/GenBank/DDBJ databases">
        <title>Genome assembly of Pristionchus species.</title>
        <authorList>
            <person name="Yoshida K."/>
            <person name="Sommer R.J."/>
        </authorList>
    </citation>
    <scope>NUCLEOTIDE SEQUENCE [LARGE SCALE GENOMIC DNA]</scope>
    <source>
        <strain evidence="3">RS5460</strain>
    </source>
</reference>
<keyword evidence="1" id="KW-0472">Membrane</keyword>
<keyword evidence="1" id="KW-1133">Transmembrane helix</keyword>
<feature type="transmembrane region" description="Helical" evidence="1">
    <location>
        <begin position="87"/>
        <end position="116"/>
    </location>
</feature>
<sequence>TGQGRDSEKGNTGRMGVSPNNSLVILLLFAYLSFSSTRVCCARFAFSNTSRNPSFRSAVERHQQQQGKNSTSMAGMFPRSTEGNSTLLTFVLVLICFMLTLIIIFTIVHCVIFCGLTIGKIRRTIKGTPEDGRLPYFVLTDYSETSPLIRDKRSRT</sequence>
<proteinExistence type="predicted"/>
<evidence type="ECO:0000313" key="2">
    <source>
        <dbReference type="EMBL" id="GMR60709.1"/>
    </source>
</evidence>
<evidence type="ECO:0000313" key="3">
    <source>
        <dbReference type="Proteomes" id="UP001328107"/>
    </source>
</evidence>
<protein>
    <submittedName>
        <fullName evidence="2">Uncharacterized protein</fullName>
    </submittedName>
</protein>
<accession>A0AAN5DCR0</accession>
<gene>
    <name evidence="2" type="ORF">PMAYCL1PPCAC_30904</name>
</gene>
<comment type="caution">
    <text evidence="2">The sequence shown here is derived from an EMBL/GenBank/DDBJ whole genome shotgun (WGS) entry which is preliminary data.</text>
</comment>
<feature type="transmembrane region" description="Helical" evidence="1">
    <location>
        <begin position="23"/>
        <end position="46"/>
    </location>
</feature>
<dbReference type="EMBL" id="BTRK01000006">
    <property type="protein sequence ID" value="GMR60709.1"/>
    <property type="molecule type" value="Genomic_DNA"/>
</dbReference>